<dbReference type="AlphaFoldDB" id="A0A1G9VR37"/>
<proteinExistence type="predicted"/>
<protein>
    <submittedName>
        <fullName evidence="1">Nucleotidyl transferase AbiEii toxin, Type IV TA system</fullName>
    </submittedName>
</protein>
<dbReference type="GO" id="GO:0016740">
    <property type="term" value="F:transferase activity"/>
    <property type="evidence" value="ECO:0007669"/>
    <property type="project" value="UniProtKB-KW"/>
</dbReference>
<gene>
    <name evidence="1" type="ORF">SAMN05660860_03106</name>
</gene>
<name>A0A1G9VR37_9BACT</name>
<dbReference type="InterPro" id="IPR014942">
    <property type="entry name" value="AbiEii"/>
</dbReference>
<dbReference type="Pfam" id="PF08843">
    <property type="entry name" value="AbiEii"/>
    <property type="match status" value="1"/>
</dbReference>
<dbReference type="Proteomes" id="UP000182146">
    <property type="component" value="Unassembled WGS sequence"/>
</dbReference>
<reference evidence="1 2" key="1">
    <citation type="submission" date="2016-10" db="EMBL/GenBank/DDBJ databases">
        <authorList>
            <person name="de Groot N.N."/>
        </authorList>
    </citation>
    <scope>NUCLEOTIDE SEQUENCE [LARGE SCALE GENOMIC DNA]</scope>
    <source>
        <strain evidence="1 2">DSM 17813</strain>
    </source>
</reference>
<sequence>MAASVRQRLLNRARERREDFGLLLTRFGTERLLYRLGESEYSGAFILKGAMLFPLWGLDEHRPTRDADLLGFGESTEAHLAEVFRDVCRVEVAGIPRAKRSGRGGDDLRECGRRHRGFPDAGLLRHSRRERVCEDLAEGLAGGAPPLKIPEEPPL</sequence>
<keyword evidence="1" id="KW-0808">Transferase</keyword>
<evidence type="ECO:0000313" key="2">
    <source>
        <dbReference type="Proteomes" id="UP000182146"/>
    </source>
</evidence>
<dbReference type="STRING" id="392333.SAMN05660860_03106"/>
<organism evidence="1 2">
    <name type="scientific">Geoalkalibacter ferrihydriticus</name>
    <dbReference type="NCBI Taxonomy" id="392333"/>
    <lineage>
        <taxon>Bacteria</taxon>
        <taxon>Pseudomonadati</taxon>
        <taxon>Thermodesulfobacteriota</taxon>
        <taxon>Desulfuromonadia</taxon>
        <taxon>Desulfuromonadales</taxon>
        <taxon>Geoalkalibacteraceae</taxon>
        <taxon>Geoalkalibacter</taxon>
    </lineage>
</organism>
<evidence type="ECO:0000313" key="1">
    <source>
        <dbReference type="EMBL" id="SDM74649.1"/>
    </source>
</evidence>
<dbReference type="EMBL" id="FNGU01000009">
    <property type="protein sequence ID" value="SDM74649.1"/>
    <property type="molecule type" value="Genomic_DNA"/>
</dbReference>
<accession>A0A1G9VR37</accession>